<keyword evidence="3 9" id="KW-0032">Aminotransferase</keyword>
<dbReference type="InterPro" id="IPR033939">
    <property type="entry name" value="BCAT_family"/>
</dbReference>
<keyword evidence="7 9" id="KW-0100">Branched-chain amino acid biosynthesis</keyword>
<dbReference type="NCBIfam" id="NF009897">
    <property type="entry name" value="PRK13357.1"/>
    <property type="match status" value="1"/>
</dbReference>
<dbReference type="PANTHER" id="PTHR11825">
    <property type="entry name" value="SUBGROUP IIII AMINOTRANSFERASE"/>
    <property type="match status" value="1"/>
</dbReference>
<dbReference type="AlphaFoldDB" id="A0A9K3L0Y4"/>
<keyword evidence="5 9" id="KW-0808">Transferase</keyword>
<protein>
    <recommendedName>
        <fullName evidence="9">Branched-chain-amino-acid aminotransferase</fullName>
        <ecNumber evidence="9">2.6.1.42</ecNumber>
    </recommendedName>
</protein>
<keyword evidence="11" id="KW-1185">Reference proteome</keyword>
<dbReference type="OrthoDB" id="1732691at2759"/>
<comment type="catalytic activity">
    <reaction evidence="9">
        <text>L-valine + 2-oxoglutarate = 3-methyl-2-oxobutanoate + L-glutamate</text>
        <dbReference type="Rhea" id="RHEA:24813"/>
        <dbReference type="ChEBI" id="CHEBI:11851"/>
        <dbReference type="ChEBI" id="CHEBI:16810"/>
        <dbReference type="ChEBI" id="CHEBI:29985"/>
        <dbReference type="ChEBI" id="CHEBI:57762"/>
        <dbReference type="EC" id="2.6.1.42"/>
    </reaction>
</comment>
<comment type="catalytic activity">
    <reaction evidence="9">
        <text>L-leucine + 2-oxoglutarate = 4-methyl-2-oxopentanoate + L-glutamate</text>
        <dbReference type="Rhea" id="RHEA:18321"/>
        <dbReference type="ChEBI" id="CHEBI:16810"/>
        <dbReference type="ChEBI" id="CHEBI:17865"/>
        <dbReference type="ChEBI" id="CHEBI:29985"/>
        <dbReference type="ChEBI" id="CHEBI:57427"/>
        <dbReference type="EC" id="2.6.1.42"/>
    </reaction>
</comment>
<dbReference type="GO" id="GO:0009082">
    <property type="term" value="P:branched-chain amino acid biosynthetic process"/>
    <property type="evidence" value="ECO:0007669"/>
    <property type="project" value="UniProtKB-KW"/>
</dbReference>
<evidence type="ECO:0000256" key="1">
    <source>
        <dbReference type="ARBA" id="ARBA00001933"/>
    </source>
</evidence>
<keyword evidence="4 9" id="KW-0028">Amino-acid biosynthesis</keyword>
<dbReference type="EC" id="2.6.1.42" evidence="9"/>
<dbReference type="InterPro" id="IPR005786">
    <property type="entry name" value="B_amino_transII"/>
</dbReference>
<gene>
    <name evidence="10" type="ORF">IV203_002940</name>
</gene>
<dbReference type="FunFam" id="3.20.10.10:FF:000004">
    <property type="entry name" value="Branched-chain-amino-acid aminotransferase"/>
    <property type="match status" value="1"/>
</dbReference>
<dbReference type="InterPro" id="IPR018300">
    <property type="entry name" value="Aminotrans_IV_CS"/>
</dbReference>
<evidence type="ECO:0000256" key="3">
    <source>
        <dbReference type="ARBA" id="ARBA00022576"/>
    </source>
</evidence>
<evidence type="ECO:0000313" key="10">
    <source>
        <dbReference type="EMBL" id="KAG7353585.1"/>
    </source>
</evidence>
<dbReference type="NCBIfam" id="TIGR01123">
    <property type="entry name" value="ilvE_II"/>
    <property type="match status" value="1"/>
</dbReference>
<dbReference type="FunFam" id="3.30.470.10:FF:000002">
    <property type="entry name" value="Branched-chain-amino-acid aminotransferase"/>
    <property type="match status" value="1"/>
</dbReference>
<dbReference type="GO" id="GO:0004084">
    <property type="term" value="F:branched-chain-amino-acid transaminase activity"/>
    <property type="evidence" value="ECO:0007669"/>
    <property type="project" value="UniProtKB-EC"/>
</dbReference>
<dbReference type="EMBL" id="JAGRRH010000016">
    <property type="protein sequence ID" value="KAG7353585.1"/>
    <property type="molecule type" value="Genomic_DNA"/>
</dbReference>
<dbReference type="Proteomes" id="UP000693970">
    <property type="component" value="Unassembled WGS sequence"/>
</dbReference>
<dbReference type="CDD" id="cd01557">
    <property type="entry name" value="BCAT_beta_family"/>
    <property type="match status" value="1"/>
</dbReference>
<evidence type="ECO:0000256" key="5">
    <source>
        <dbReference type="ARBA" id="ARBA00022679"/>
    </source>
</evidence>
<evidence type="ECO:0000256" key="7">
    <source>
        <dbReference type="ARBA" id="ARBA00023304"/>
    </source>
</evidence>
<evidence type="ECO:0000256" key="4">
    <source>
        <dbReference type="ARBA" id="ARBA00022605"/>
    </source>
</evidence>
<accession>A0A9K3L0Y4</accession>
<evidence type="ECO:0000256" key="6">
    <source>
        <dbReference type="ARBA" id="ARBA00022898"/>
    </source>
</evidence>
<sequence>MEKKAQDIIYASVGEAHVQDKTKKYHDPLLKLYHGRPLCINQNEDVSGCIANGAMCEFRGVKLKPGVSITDFETILIDGYCVNCVCVTQIESMVVKMLDGTTGGDEEHFIELKPKTIYASARFPVPCVGPITKKSMRVSRTISFEQFPVNCANARTVHKLQGRSIKNLVSYALPDLVELDRTYDTSMIPWFKHLIHKSDTKDIIISLNGLRHKTALDMALRRRQALSLYRSSSEFRSLRQWVATNSLSAQRSLQGVSSRFISSSHLTIEQKSDRSNWEHRPSKEDLKFGTTLSDHMLMIEWNVGKGWDTPKIVPYQDLRISPAASSLHYGLQCFEGMKAYRSLLDDNSIHLFRPDKNMERLSNSMHRLHMPGADFDPDELIKCIGELVKVDKDWIPSGEGYSLYLRPTVIATHRFLGLAAPESVLLYVITSPVGPYYKTGFNPIKLTSDTHYVRAWPGGTGNAKVGGNYASTMKAAAEAAEEGYSQVLWLFGENDEVTEVGAMNFFVYLINKETQRPELVTAPLTRGDILPGVTRASILDLARSWGEFDVSERYITMGELKEASDDNRLLEAFGAGTATVVTPVSCIQYKGEDIEIPAVGDLTQRVWDEITGIQYRTKEAPPGWIVEL</sequence>
<reference evidence="10" key="2">
    <citation type="submission" date="2021-04" db="EMBL/GenBank/DDBJ databases">
        <authorList>
            <person name="Podell S."/>
        </authorList>
    </citation>
    <scope>NUCLEOTIDE SEQUENCE</scope>
    <source>
        <strain evidence="10">Hildebrandi</strain>
    </source>
</reference>
<comment type="catalytic activity">
    <reaction evidence="9">
        <text>L-isoleucine + 2-oxoglutarate = (S)-3-methyl-2-oxopentanoate + L-glutamate</text>
        <dbReference type="Rhea" id="RHEA:24801"/>
        <dbReference type="ChEBI" id="CHEBI:16810"/>
        <dbReference type="ChEBI" id="CHEBI:29985"/>
        <dbReference type="ChEBI" id="CHEBI:35146"/>
        <dbReference type="ChEBI" id="CHEBI:58045"/>
        <dbReference type="EC" id="2.6.1.42"/>
    </reaction>
</comment>
<dbReference type="Pfam" id="PF01063">
    <property type="entry name" value="Aminotran_4"/>
    <property type="match status" value="1"/>
</dbReference>
<organism evidence="10 11">
    <name type="scientific">Nitzschia inconspicua</name>
    <dbReference type="NCBI Taxonomy" id="303405"/>
    <lineage>
        <taxon>Eukaryota</taxon>
        <taxon>Sar</taxon>
        <taxon>Stramenopiles</taxon>
        <taxon>Ochrophyta</taxon>
        <taxon>Bacillariophyta</taxon>
        <taxon>Bacillariophyceae</taxon>
        <taxon>Bacillariophycidae</taxon>
        <taxon>Bacillariales</taxon>
        <taxon>Bacillariaceae</taxon>
        <taxon>Nitzschia</taxon>
    </lineage>
</organism>
<dbReference type="PANTHER" id="PTHR11825:SF44">
    <property type="entry name" value="BRANCHED-CHAIN-AMINO-ACID AMINOTRANSFERASE"/>
    <property type="match status" value="1"/>
</dbReference>
<comment type="caution">
    <text evidence="10">The sequence shown here is derived from an EMBL/GenBank/DDBJ whole genome shotgun (WGS) entry which is preliminary data.</text>
</comment>
<dbReference type="GO" id="GO:0008652">
    <property type="term" value="P:amino acid biosynthetic process"/>
    <property type="evidence" value="ECO:0007669"/>
    <property type="project" value="UniProtKB-KW"/>
</dbReference>
<name>A0A9K3L0Y4_9STRA</name>
<evidence type="ECO:0000256" key="2">
    <source>
        <dbReference type="ARBA" id="ARBA00009320"/>
    </source>
</evidence>
<evidence type="ECO:0000256" key="9">
    <source>
        <dbReference type="RuleBase" id="RU004517"/>
    </source>
</evidence>
<dbReference type="InterPro" id="IPR001544">
    <property type="entry name" value="Aminotrans_IV"/>
</dbReference>
<proteinExistence type="inferred from homology"/>
<keyword evidence="6 8" id="KW-0663">Pyridoxal phosphate</keyword>
<evidence type="ECO:0000256" key="8">
    <source>
        <dbReference type="RuleBase" id="RU004516"/>
    </source>
</evidence>
<reference evidence="10" key="1">
    <citation type="journal article" date="2021" name="Sci. Rep.">
        <title>Diploid genomic architecture of Nitzschia inconspicua, an elite biomass production diatom.</title>
        <authorList>
            <person name="Oliver A."/>
            <person name="Podell S."/>
            <person name="Pinowska A."/>
            <person name="Traller J.C."/>
            <person name="Smith S.R."/>
            <person name="McClure R."/>
            <person name="Beliaev A."/>
            <person name="Bohutskyi P."/>
            <person name="Hill E.A."/>
            <person name="Rabines A."/>
            <person name="Zheng H."/>
            <person name="Allen L.Z."/>
            <person name="Kuo A."/>
            <person name="Grigoriev I.V."/>
            <person name="Allen A.E."/>
            <person name="Hazlebeck D."/>
            <person name="Allen E.E."/>
        </authorList>
    </citation>
    <scope>NUCLEOTIDE SEQUENCE</scope>
    <source>
        <strain evidence="10">Hildebrandi</strain>
    </source>
</reference>
<comment type="cofactor">
    <cofactor evidence="1 8">
        <name>pyridoxal 5'-phosphate</name>
        <dbReference type="ChEBI" id="CHEBI:597326"/>
    </cofactor>
</comment>
<evidence type="ECO:0000313" key="11">
    <source>
        <dbReference type="Proteomes" id="UP000693970"/>
    </source>
</evidence>
<comment type="similarity">
    <text evidence="2 9">Belongs to the class-IV pyridoxal-phosphate-dependent aminotransferase family.</text>
</comment>
<dbReference type="PROSITE" id="PS00770">
    <property type="entry name" value="AA_TRANSFER_CLASS_4"/>
    <property type="match status" value="1"/>
</dbReference>